<dbReference type="EMBL" id="CAJPDT010000004">
    <property type="protein sequence ID" value="CAF9908446.1"/>
    <property type="molecule type" value="Genomic_DNA"/>
</dbReference>
<feature type="compositionally biased region" description="Basic and acidic residues" evidence="1">
    <location>
        <begin position="94"/>
        <end position="107"/>
    </location>
</feature>
<dbReference type="InterPro" id="IPR027911">
    <property type="entry name" value="DUF4604"/>
</dbReference>
<sequence>MSFNAKNLSYESQEPAFLRKLRGEYGDRDSFRHERPLARPRKKVQEGEEDDEPTYVVEDSQDTLSKDEYQALVAADDADKEDEDTVHSSAKASHGIEEAKSEKDEVTKEAVLVKEHVAGIGGSTKRRLAKVVGDEEEEDEAAPGKTDSAKDSKKRRVKKGKKMKLSFDEEGTEL</sequence>
<reference evidence="3" key="1">
    <citation type="submission" date="2021-03" db="EMBL/GenBank/DDBJ databases">
        <authorList>
            <person name="Tagirdzhanova G."/>
        </authorList>
    </citation>
    <scope>NUCLEOTIDE SEQUENCE</scope>
</reference>
<dbReference type="Pfam" id="PF15377">
    <property type="entry name" value="DUF4604"/>
    <property type="match status" value="1"/>
</dbReference>
<feature type="region of interest" description="Disordered" evidence="1">
    <location>
        <begin position="24"/>
        <end position="107"/>
    </location>
</feature>
<keyword evidence="4" id="KW-1185">Reference proteome</keyword>
<feature type="compositionally biased region" description="Basic residues" evidence="1">
    <location>
        <begin position="152"/>
        <end position="164"/>
    </location>
</feature>
<evidence type="ECO:0000259" key="2">
    <source>
        <dbReference type="Pfam" id="PF15377"/>
    </source>
</evidence>
<dbReference type="OrthoDB" id="5388322at2759"/>
<proteinExistence type="predicted"/>
<comment type="caution">
    <text evidence="3">The sequence shown here is derived from an EMBL/GenBank/DDBJ whole genome shotgun (WGS) entry which is preliminary data.</text>
</comment>
<name>A0A8H3EKM4_9LECA</name>
<gene>
    <name evidence="3" type="ORF">IMSHALPRED_006675</name>
</gene>
<feature type="compositionally biased region" description="Basic and acidic residues" evidence="1">
    <location>
        <begin position="24"/>
        <end position="37"/>
    </location>
</feature>
<dbReference type="Proteomes" id="UP000664534">
    <property type="component" value="Unassembled WGS sequence"/>
</dbReference>
<protein>
    <recommendedName>
        <fullName evidence="2">DUF4604 domain-containing protein</fullName>
    </recommendedName>
</protein>
<dbReference type="AlphaFoldDB" id="A0A8H3EKM4"/>
<evidence type="ECO:0000313" key="3">
    <source>
        <dbReference type="EMBL" id="CAF9908446.1"/>
    </source>
</evidence>
<organism evidence="3 4">
    <name type="scientific">Imshaugia aleurites</name>
    <dbReference type="NCBI Taxonomy" id="172621"/>
    <lineage>
        <taxon>Eukaryota</taxon>
        <taxon>Fungi</taxon>
        <taxon>Dikarya</taxon>
        <taxon>Ascomycota</taxon>
        <taxon>Pezizomycotina</taxon>
        <taxon>Lecanoromycetes</taxon>
        <taxon>OSLEUM clade</taxon>
        <taxon>Lecanoromycetidae</taxon>
        <taxon>Lecanorales</taxon>
        <taxon>Lecanorineae</taxon>
        <taxon>Parmeliaceae</taxon>
        <taxon>Imshaugia</taxon>
    </lineage>
</organism>
<evidence type="ECO:0000313" key="4">
    <source>
        <dbReference type="Proteomes" id="UP000664534"/>
    </source>
</evidence>
<evidence type="ECO:0000256" key="1">
    <source>
        <dbReference type="SAM" id="MobiDB-lite"/>
    </source>
</evidence>
<feature type="region of interest" description="Disordered" evidence="1">
    <location>
        <begin position="122"/>
        <end position="174"/>
    </location>
</feature>
<feature type="domain" description="DUF4604" evidence="2">
    <location>
        <begin position="6"/>
        <end position="170"/>
    </location>
</feature>
<accession>A0A8H3EKM4</accession>